<dbReference type="KEGG" id="cfk:CFRA_10140"/>
<reference evidence="1 2" key="1">
    <citation type="submission" date="2014-08" db="EMBL/GenBank/DDBJ databases">
        <title>Complete genome sequence of Corynebacterium frankenforstense ST18(T) (=DSM 45800(T)), isolated from raw cow milk.</title>
        <authorList>
            <person name="Ruckert C."/>
            <person name="Albersmeier A."/>
            <person name="Winkler A."/>
            <person name="Lipski A."/>
            <person name="Kalinowski J."/>
        </authorList>
    </citation>
    <scope>NUCLEOTIDE SEQUENCE [LARGE SCALE GENOMIC DNA]</scope>
    <source>
        <strain evidence="1 2">ST18</strain>
    </source>
</reference>
<evidence type="ECO:0000313" key="1">
    <source>
        <dbReference type="EMBL" id="APT89532.1"/>
    </source>
</evidence>
<gene>
    <name evidence="1" type="ORF">CFRA_10140</name>
</gene>
<name>A0A1L7CUM1_9CORY</name>
<accession>A0A1L7CUM1</accession>
<evidence type="ECO:0008006" key="3">
    <source>
        <dbReference type="Google" id="ProtNLM"/>
    </source>
</evidence>
<keyword evidence="2" id="KW-1185">Reference proteome</keyword>
<organism evidence="1 2">
    <name type="scientific">Corynebacterium frankenforstense DSM 45800</name>
    <dbReference type="NCBI Taxonomy" id="1437875"/>
    <lineage>
        <taxon>Bacteria</taxon>
        <taxon>Bacillati</taxon>
        <taxon>Actinomycetota</taxon>
        <taxon>Actinomycetes</taxon>
        <taxon>Mycobacteriales</taxon>
        <taxon>Corynebacteriaceae</taxon>
        <taxon>Corynebacterium</taxon>
    </lineage>
</organism>
<dbReference type="STRING" id="1437875.CFRA_10140"/>
<dbReference type="EMBL" id="CP009247">
    <property type="protein sequence ID" value="APT89532.1"/>
    <property type="molecule type" value="Genomic_DNA"/>
</dbReference>
<sequence length="149" mass="15147">MGAALAVGLLSGCAQDPLIGETTWQVTAIYTEPGATAAVPGPAAGLAQLAFGTSTVSGFTGCVPLQAEAAYTDAAGERRDPEDAERVTFSRVTVNDAPEDCVGGARHVHDELVALLDGPFEISHPGDSEMVLTQVSDAIDAPAIRLVAG</sequence>
<dbReference type="AlphaFoldDB" id="A0A1L7CUM1"/>
<evidence type="ECO:0000313" key="2">
    <source>
        <dbReference type="Proteomes" id="UP000185434"/>
    </source>
</evidence>
<dbReference type="Proteomes" id="UP000185434">
    <property type="component" value="Chromosome"/>
</dbReference>
<proteinExistence type="predicted"/>
<protein>
    <recommendedName>
        <fullName evidence="3">DUF306 domain-containing protein</fullName>
    </recommendedName>
</protein>